<evidence type="ECO:0000313" key="13">
    <source>
        <dbReference type="Proteomes" id="UP001183604"/>
    </source>
</evidence>
<feature type="region of interest" description="Disordered" evidence="8">
    <location>
        <begin position="416"/>
        <end position="449"/>
    </location>
</feature>
<dbReference type="InterPro" id="IPR001547">
    <property type="entry name" value="Glyco_hydro_5"/>
</dbReference>
<dbReference type="PANTHER" id="PTHR35923:SF2">
    <property type="entry name" value="ENDOGLUCANASE"/>
    <property type="match status" value="1"/>
</dbReference>
<proteinExistence type="inferred from homology"/>
<dbReference type="Gene3D" id="3.20.20.80">
    <property type="entry name" value="Glycosidases"/>
    <property type="match status" value="1"/>
</dbReference>
<dbReference type="Proteomes" id="UP001183604">
    <property type="component" value="Unassembled WGS sequence"/>
</dbReference>
<dbReference type="EMBL" id="JAPZVQ010000001">
    <property type="protein sequence ID" value="MDA1383767.1"/>
    <property type="molecule type" value="Genomic_DNA"/>
</dbReference>
<reference evidence="10" key="1">
    <citation type="submission" date="2022-12" db="EMBL/GenBank/DDBJ databases">
        <title>Gycomyces niveus sp.nov., a novel actinomycete isolated from soil in Shouguang.</title>
        <authorList>
            <person name="Yang X."/>
        </authorList>
    </citation>
    <scope>NUCLEOTIDE SEQUENCE</scope>
    <source>
        <strain evidence="10">DSM 44724</strain>
    </source>
</reference>
<dbReference type="Pfam" id="PF00150">
    <property type="entry name" value="Cellulase"/>
    <property type="match status" value="1"/>
</dbReference>
<organism evidence="10 12">
    <name type="scientific">Glycomyces lechevalierae</name>
    <dbReference type="NCBI Taxonomy" id="256034"/>
    <lineage>
        <taxon>Bacteria</taxon>
        <taxon>Bacillati</taxon>
        <taxon>Actinomycetota</taxon>
        <taxon>Actinomycetes</taxon>
        <taxon>Glycomycetales</taxon>
        <taxon>Glycomycetaceae</taxon>
        <taxon>Glycomyces</taxon>
    </lineage>
</organism>
<evidence type="ECO:0000256" key="8">
    <source>
        <dbReference type="SAM" id="MobiDB-lite"/>
    </source>
</evidence>
<dbReference type="PANTHER" id="PTHR35923">
    <property type="entry name" value="MAJOR EXTRACELLULAR ENDOGLUCANASE"/>
    <property type="match status" value="1"/>
</dbReference>
<evidence type="ECO:0000256" key="5">
    <source>
        <dbReference type="ARBA" id="ARBA00023295"/>
    </source>
</evidence>
<dbReference type="Proteomes" id="UP001145799">
    <property type="component" value="Unassembled WGS sequence"/>
</dbReference>
<evidence type="ECO:0000313" key="10">
    <source>
        <dbReference type="EMBL" id="MDA1383767.1"/>
    </source>
</evidence>
<gene>
    <name evidence="11" type="ORF">J2S69_004959</name>
    <name evidence="10" type="ORF">O2L01_02125</name>
</gene>
<evidence type="ECO:0000256" key="1">
    <source>
        <dbReference type="ARBA" id="ARBA00000966"/>
    </source>
</evidence>
<keyword evidence="2 7" id="KW-0378">Hydrolase</keyword>
<evidence type="ECO:0000256" key="4">
    <source>
        <dbReference type="ARBA" id="ARBA00023277"/>
    </source>
</evidence>
<evidence type="ECO:0000313" key="11">
    <source>
        <dbReference type="EMBL" id="MDR7341240.1"/>
    </source>
</evidence>
<dbReference type="InterPro" id="IPR008965">
    <property type="entry name" value="CBM2/CBM3_carb-bd_dom_sf"/>
</dbReference>
<keyword evidence="3 7" id="KW-0136">Cellulose degradation</keyword>
<dbReference type="AlphaFoldDB" id="A0A9X3PIZ0"/>
<dbReference type="SUPFAM" id="SSF51445">
    <property type="entry name" value="(Trans)glycosidases"/>
    <property type="match status" value="1"/>
</dbReference>
<evidence type="ECO:0000256" key="7">
    <source>
        <dbReference type="RuleBase" id="RU361153"/>
    </source>
</evidence>
<dbReference type="SUPFAM" id="SSF49384">
    <property type="entry name" value="Carbohydrate-binding domain"/>
    <property type="match status" value="1"/>
</dbReference>
<evidence type="ECO:0000259" key="9">
    <source>
        <dbReference type="PROSITE" id="PS51173"/>
    </source>
</evidence>
<dbReference type="GO" id="GO:0030247">
    <property type="term" value="F:polysaccharide binding"/>
    <property type="evidence" value="ECO:0007669"/>
    <property type="project" value="UniProtKB-UniRule"/>
</dbReference>
<keyword evidence="13" id="KW-1185">Reference proteome</keyword>
<comment type="catalytic activity">
    <reaction evidence="1 7">
        <text>Endohydrolysis of (1-&gt;4)-beta-D-glucosidic linkages in cellulose, lichenin and cereal beta-D-glucans.</text>
        <dbReference type="EC" id="3.2.1.4"/>
    </reaction>
</comment>
<dbReference type="InterPro" id="IPR006311">
    <property type="entry name" value="TAT_signal"/>
</dbReference>
<dbReference type="Gene3D" id="2.60.40.290">
    <property type="match status" value="1"/>
</dbReference>
<reference evidence="11 13" key="2">
    <citation type="submission" date="2023-07" db="EMBL/GenBank/DDBJ databases">
        <title>Sequencing the genomes of 1000 actinobacteria strains.</title>
        <authorList>
            <person name="Klenk H.-P."/>
        </authorList>
    </citation>
    <scope>NUCLEOTIDE SEQUENCE [LARGE SCALE GENOMIC DNA]</scope>
    <source>
        <strain evidence="11 13">DSM 44724</strain>
    </source>
</reference>
<protein>
    <recommendedName>
        <fullName evidence="7">Endoglucanase</fullName>
        <ecNumber evidence="7">3.2.1.4</ecNumber>
    </recommendedName>
</protein>
<dbReference type="EC" id="3.2.1.4" evidence="7"/>
<dbReference type="GO" id="GO:0008810">
    <property type="term" value="F:cellulase activity"/>
    <property type="evidence" value="ECO:0007669"/>
    <property type="project" value="UniProtKB-EC"/>
</dbReference>
<keyword evidence="4 7" id="KW-0119">Carbohydrate metabolism</keyword>
<evidence type="ECO:0000256" key="6">
    <source>
        <dbReference type="ARBA" id="ARBA00023326"/>
    </source>
</evidence>
<keyword evidence="6 7" id="KW-0624">Polysaccharide degradation</keyword>
<dbReference type="CDD" id="cd00551">
    <property type="entry name" value="AmyAc_family"/>
    <property type="match status" value="1"/>
</dbReference>
<dbReference type="InterPro" id="IPR012291">
    <property type="entry name" value="CBM2_carb-bd_dom_sf"/>
</dbReference>
<dbReference type="PROSITE" id="PS51318">
    <property type="entry name" value="TAT"/>
    <property type="match status" value="1"/>
</dbReference>
<dbReference type="InterPro" id="IPR001919">
    <property type="entry name" value="CBD2"/>
</dbReference>
<dbReference type="PROSITE" id="PS00659">
    <property type="entry name" value="GLYCOSYL_HYDROL_F5"/>
    <property type="match status" value="1"/>
</dbReference>
<feature type="domain" description="CBM2" evidence="9">
    <location>
        <begin position="445"/>
        <end position="549"/>
    </location>
</feature>
<dbReference type="EMBL" id="JAVDYD010000001">
    <property type="protein sequence ID" value="MDR7341240.1"/>
    <property type="molecule type" value="Genomic_DNA"/>
</dbReference>
<feature type="compositionally biased region" description="Low complexity" evidence="8">
    <location>
        <begin position="440"/>
        <end position="449"/>
    </location>
</feature>
<dbReference type="InterPro" id="IPR017853">
    <property type="entry name" value="GH"/>
</dbReference>
<evidence type="ECO:0000256" key="2">
    <source>
        <dbReference type="ARBA" id="ARBA00022801"/>
    </source>
</evidence>
<accession>A0A9X3PIZ0</accession>
<dbReference type="GO" id="GO:0030245">
    <property type="term" value="P:cellulose catabolic process"/>
    <property type="evidence" value="ECO:0007669"/>
    <property type="project" value="UniProtKB-KW"/>
</dbReference>
<comment type="caution">
    <text evidence="10">The sequence shown here is derived from an EMBL/GenBank/DDBJ whole genome shotgun (WGS) entry which is preliminary data.</text>
</comment>
<evidence type="ECO:0000313" key="12">
    <source>
        <dbReference type="Proteomes" id="UP001145799"/>
    </source>
</evidence>
<dbReference type="InterPro" id="IPR018087">
    <property type="entry name" value="Glyco_hydro_5_CS"/>
</dbReference>
<name>A0A9X3PIZ0_9ACTN</name>
<dbReference type="Pfam" id="PF00553">
    <property type="entry name" value="CBM_2"/>
    <property type="match status" value="1"/>
</dbReference>
<dbReference type="RefSeq" id="WP_270120008.1">
    <property type="nucleotide sequence ID" value="NZ_BAAAOM010000001.1"/>
</dbReference>
<comment type="similarity">
    <text evidence="7">Belongs to the glycosyl hydrolase 5 (cellulase A) family.</text>
</comment>
<keyword evidence="5 7" id="KW-0326">Glycosidase</keyword>
<evidence type="ECO:0000256" key="3">
    <source>
        <dbReference type="ARBA" id="ARBA00023001"/>
    </source>
</evidence>
<sequence>MSPVPRPQGALRSRRAAIGAVAAAVALVVASGLFSIALSAAPANAETQGTGSGFLSTDGSRIVDASGAEVRLTGINWFGMETDNHTFHGLWANAPATWKGQIDRMAELGFNTLRIPYTGDSLRPDAKATSVNDYSNPDLAGLSPLEILDKVIEHAGEKGMRVILDRHRPSAAGQTALWYTPQVSEQSMIDDWVMLAERYAGNDTVIGADLFNEPHAEGTLPNATGSCWGCGVLARDWRLAAERIGNAVLAANPDWLILVEGVSTIPGGLTNQWDNDPATDTEGTWWGGNLSAAAQYPVRLNVPHKLVYSAHDYAISVYDRQEWFKDPDFPANLPEVWDHFWGYLDRQNIAPVLVGEFGSTLANPLDKQWLEALMDYMTDNGMSFTFWAWNPNSGDTGGLVQNDWWTVEQEKYNILEPHLNPPDGSGGSNGTPSSTPPVTPTSTPTTNPPGACTATYTITGGWPGNFQADVKVTNTGTTAMSSWKTGWTYAGDQKIFNSWSATVTQSAKTVTAVNTSSNGSLQPGQSVTFGVQGTVSGTNAVPTPITCSA</sequence>
<dbReference type="PROSITE" id="PS51173">
    <property type="entry name" value="CBM2"/>
    <property type="match status" value="1"/>
</dbReference>
<dbReference type="SMART" id="SM00637">
    <property type="entry name" value="CBD_II"/>
    <property type="match status" value="1"/>
</dbReference>